<dbReference type="KEGG" id="cthu:HUR95_14895"/>
<dbReference type="PROSITE" id="PS51724">
    <property type="entry name" value="SPOR"/>
    <property type="match status" value="1"/>
</dbReference>
<keyword evidence="2" id="KW-0472">Membrane</keyword>
<feature type="transmembrane region" description="Helical" evidence="2">
    <location>
        <begin position="123"/>
        <end position="146"/>
    </location>
</feature>
<reference evidence="5" key="3">
    <citation type="submission" date="2021-08" db="EMBL/GenBank/DDBJ databases">
        <authorList>
            <person name="de Jong S."/>
            <person name="van den Broek M."/>
            <person name="Merkel A."/>
            <person name="de la Torre Cortes P."/>
            <person name="Kalamorz F."/>
            <person name="Cook G."/>
            <person name="van Loosdrecht M."/>
            <person name="McMillan D."/>
        </authorList>
    </citation>
    <scope>NUCLEOTIDE SEQUENCE</scope>
    <source>
        <strain evidence="5">TA2.A1</strain>
    </source>
</reference>
<dbReference type="AlphaFoldDB" id="F5LAM5"/>
<dbReference type="Proteomes" id="UP000825179">
    <property type="component" value="Chromosome"/>
</dbReference>
<dbReference type="GO" id="GO:0042834">
    <property type="term" value="F:peptidoglycan binding"/>
    <property type="evidence" value="ECO:0007669"/>
    <property type="project" value="InterPro"/>
</dbReference>
<dbReference type="Pfam" id="PF05036">
    <property type="entry name" value="SPOR"/>
    <property type="match status" value="1"/>
</dbReference>
<feature type="domain" description="SPOR" evidence="3">
    <location>
        <begin position="191"/>
        <end position="266"/>
    </location>
</feature>
<gene>
    <name evidence="4" type="ORF">CathTA2_2960</name>
    <name evidence="5" type="ORF">HUR95_14895</name>
</gene>
<dbReference type="Gene3D" id="3.30.70.1070">
    <property type="entry name" value="Sporulation related repeat"/>
    <property type="match status" value="1"/>
</dbReference>
<dbReference type="InterPro" id="IPR007730">
    <property type="entry name" value="SPOR-like_dom"/>
</dbReference>
<evidence type="ECO:0000313" key="5">
    <source>
        <dbReference type="EMBL" id="QZT33514.1"/>
    </source>
</evidence>
<keyword evidence="2" id="KW-1133">Transmembrane helix</keyword>
<proteinExistence type="predicted"/>
<dbReference type="OrthoDB" id="2572716at2"/>
<feature type="compositionally biased region" description="Basic residues" evidence="1">
    <location>
        <begin position="95"/>
        <end position="108"/>
    </location>
</feature>
<reference evidence="5 7" key="2">
    <citation type="journal article" date="2020" name="Extremophiles">
        <title>Genomic analysis of Caldalkalibacillus thermarum TA2.A1 reveals aerobic alkaliphilic metabolism and evolutionary hallmarks linking alkaliphilic bacteria and plant life.</title>
        <authorList>
            <person name="de Jong S.I."/>
            <person name="van den Broek M.A."/>
            <person name="Merkel A.Y."/>
            <person name="de la Torre Cortes P."/>
            <person name="Kalamorz F."/>
            <person name="Cook G.M."/>
            <person name="van Loosdrecht M.C.M."/>
            <person name="McMillan D.G.G."/>
        </authorList>
    </citation>
    <scope>NUCLEOTIDE SEQUENCE [LARGE SCALE GENOMIC DNA]</scope>
    <source>
        <strain evidence="5 7">TA2.A1</strain>
    </source>
</reference>
<sequence length="396" mass="43574">MSTKTKLTFLFPPDKDGDHPDLQWETCYTGGTSNTTPRTSRPENGTGKDSGASYAGAARQPSWSQKMKNEEEPFLWGERDRNTGTRRPSLPPSRSGRRSKNKSKKQTSRTRLSLPKLKVGSKLALIAASAIALGVIMGMMVLALFAEQGAEQAPASATDSQMSAVHSQDSTGANGALVLPAGHVQDGRLYLPPRTYYVVQAGAFSEPEAAEKVREQLERQGLAGLVSPGEAPYRIYMGLAVAKDDAERLGIYVKQEGIEVYVRPHETREIEADISHLEEDLSVLPAYLARGDQLLGDLARTSLALLVQENAELPEEEWNHLQEQHRLFLKEGQALLAGLNGEMARAGEQLLRELSQAITALEAYRKQSHPSYLWQVQQASLNYLAAYEHLVSHFIP</sequence>
<feature type="compositionally biased region" description="Basic and acidic residues" evidence="1">
    <location>
        <begin position="13"/>
        <end position="22"/>
    </location>
</feature>
<feature type="region of interest" description="Disordered" evidence="1">
    <location>
        <begin position="1"/>
        <end position="113"/>
    </location>
</feature>
<dbReference type="EMBL" id="CP082237">
    <property type="protein sequence ID" value="QZT33514.1"/>
    <property type="molecule type" value="Genomic_DNA"/>
</dbReference>
<keyword evidence="2" id="KW-0812">Transmembrane</keyword>
<accession>F5LAM5</accession>
<dbReference type="Proteomes" id="UP000010716">
    <property type="component" value="Unassembled WGS sequence"/>
</dbReference>
<dbReference type="SUPFAM" id="SSF110997">
    <property type="entry name" value="Sporulation related repeat"/>
    <property type="match status" value="1"/>
</dbReference>
<evidence type="ECO:0000313" key="4">
    <source>
        <dbReference type="EMBL" id="EGL81597.1"/>
    </source>
</evidence>
<feature type="compositionally biased region" description="Basic and acidic residues" evidence="1">
    <location>
        <begin position="67"/>
        <end position="83"/>
    </location>
</feature>
<dbReference type="eggNOG" id="ENOG5032ZUR">
    <property type="taxonomic scope" value="Bacteria"/>
</dbReference>
<reference evidence="4 6" key="1">
    <citation type="journal article" date="2011" name="J. Bacteriol.">
        <title>Draft genome sequence of the thermoalkaliphilic Caldalkalibacillus thermarum strain TA2.A1.</title>
        <authorList>
            <person name="Kalamorz F."/>
            <person name="Keis S."/>
            <person name="McMillan D.G."/>
            <person name="Olsson K."/>
            <person name="Stanton J.A."/>
            <person name="Stockwell P."/>
            <person name="Black M.A."/>
            <person name="Klingeman D.M."/>
            <person name="Land M.L."/>
            <person name="Han C.S."/>
            <person name="Martin S.L."/>
            <person name="Becher S.A."/>
            <person name="Peddie C.J."/>
            <person name="Morgan H.W."/>
            <person name="Matthies D."/>
            <person name="Preiss L."/>
            <person name="Meier T."/>
            <person name="Brown S.D."/>
            <person name="Cook G.M."/>
        </authorList>
    </citation>
    <scope>NUCLEOTIDE SEQUENCE [LARGE SCALE GENOMIC DNA]</scope>
    <source>
        <strain evidence="4 6">TA2.A1</strain>
    </source>
</reference>
<keyword evidence="7" id="KW-1185">Reference proteome</keyword>
<evidence type="ECO:0000313" key="7">
    <source>
        <dbReference type="Proteomes" id="UP000825179"/>
    </source>
</evidence>
<dbReference type="RefSeq" id="WP_007506321.1">
    <property type="nucleotide sequence ID" value="NZ_AFCE01000164.1"/>
</dbReference>
<dbReference type="InterPro" id="IPR036680">
    <property type="entry name" value="SPOR-like_sf"/>
</dbReference>
<evidence type="ECO:0000313" key="6">
    <source>
        <dbReference type="Proteomes" id="UP000010716"/>
    </source>
</evidence>
<evidence type="ECO:0000256" key="2">
    <source>
        <dbReference type="SAM" id="Phobius"/>
    </source>
</evidence>
<dbReference type="EMBL" id="AFCE01000164">
    <property type="protein sequence ID" value="EGL81597.1"/>
    <property type="molecule type" value="Genomic_DNA"/>
</dbReference>
<feature type="compositionally biased region" description="Polar residues" evidence="1">
    <location>
        <begin position="29"/>
        <end position="43"/>
    </location>
</feature>
<organism evidence="4 6">
    <name type="scientific">Caldalkalibacillus thermarum (strain TA2.A1)</name>
    <dbReference type="NCBI Taxonomy" id="986075"/>
    <lineage>
        <taxon>Bacteria</taxon>
        <taxon>Bacillati</taxon>
        <taxon>Bacillota</taxon>
        <taxon>Bacilli</taxon>
        <taxon>Bacillales</taxon>
        <taxon>Bacillaceae</taxon>
        <taxon>Caldalkalibacillus</taxon>
    </lineage>
</organism>
<name>F5LAM5_CALTT</name>
<protein>
    <submittedName>
        <fullName evidence="5">SPOR domain-containing protein</fullName>
    </submittedName>
    <submittedName>
        <fullName evidence="4">Sporulation domain-containing protein</fullName>
    </submittedName>
</protein>
<evidence type="ECO:0000256" key="1">
    <source>
        <dbReference type="SAM" id="MobiDB-lite"/>
    </source>
</evidence>
<evidence type="ECO:0000259" key="3">
    <source>
        <dbReference type="PROSITE" id="PS51724"/>
    </source>
</evidence>